<sequence length="151" mass="15991">MSTVTLVGTALAEEGTEFVYQGESSACEGCPYRGQCLNLTAGRRYRITGVRDNTQALDCAVHAEGSVRAVEVEPATITANVASRGAYAGSTASLEGPCPHVDCPSHELCEPLGADFDREYRIASVDGDPPHDVCYLDRTLTTVTFEADGGE</sequence>
<dbReference type="PANTHER" id="PTHR40699:SF1">
    <property type="entry name" value="UPF0179 PROTEIN MJ1627"/>
    <property type="match status" value="1"/>
</dbReference>
<organism evidence="3 4">
    <name type="scientific">Halobaculum lipolyticum</name>
    <dbReference type="NCBI Taxonomy" id="3032001"/>
    <lineage>
        <taxon>Archaea</taxon>
        <taxon>Methanobacteriati</taxon>
        <taxon>Methanobacteriota</taxon>
        <taxon>Stenosarchaea group</taxon>
        <taxon>Halobacteria</taxon>
        <taxon>Halobacteriales</taxon>
        <taxon>Haloferacaceae</taxon>
        <taxon>Halobaculum</taxon>
    </lineage>
</organism>
<dbReference type="HAMAP" id="MF_00498">
    <property type="entry name" value="UPF0179"/>
    <property type="match status" value="1"/>
</dbReference>
<dbReference type="Pfam" id="PF03684">
    <property type="entry name" value="UPF0179"/>
    <property type="match status" value="1"/>
</dbReference>
<dbReference type="InterPro" id="IPR005369">
    <property type="entry name" value="UPF0179"/>
</dbReference>
<comment type="caution">
    <text evidence="3">The sequence shown here is derived from an EMBL/GenBank/DDBJ whole genome shotgun (WGS) entry which is preliminary data.</text>
</comment>
<comment type="similarity">
    <text evidence="1 2">Belongs to the UPF0179 family.</text>
</comment>
<dbReference type="GeneID" id="81126166"/>
<dbReference type="RefSeq" id="WP_284031289.1">
    <property type="nucleotide sequence ID" value="NZ_CP126154.1"/>
</dbReference>
<name>A0ABD5WBQ4_9EURY</name>
<reference evidence="3 4" key="1">
    <citation type="journal article" date="2019" name="Int. J. Syst. Evol. Microbiol.">
        <title>The Global Catalogue of Microorganisms (GCM) 10K type strain sequencing project: providing services to taxonomists for standard genome sequencing and annotation.</title>
        <authorList>
            <consortium name="The Broad Institute Genomics Platform"/>
            <consortium name="The Broad Institute Genome Sequencing Center for Infectious Disease"/>
            <person name="Wu L."/>
            <person name="Ma J."/>
        </authorList>
    </citation>
    <scope>NUCLEOTIDE SEQUENCE [LARGE SCALE GENOMIC DNA]</scope>
    <source>
        <strain evidence="3 4">DT31</strain>
    </source>
</reference>
<proteinExistence type="inferred from homology"/>
<dbReference type="AlphaFoldDB" id="A0ABD5WBQ4"/>
<evidence type="ECO:0000313" key="4">
    <source>
        <dbReference type="Proteomes" id="UP001596461"/>
    </source>
</evidence>
<dbReference type="PIRSF" id="PIRSF006595">
    <property type="entry name" value="UCP006595"/>
    <property type="match status" value="1"/>
</dbReference>
<accession>A0ABD5WBQ4</accession>
<evidence type="ECO:0000256" key="1">
    <source>
        <dbReference type="ARBA" id="ARBA00010824"/>
    </source>
</evidence>
<gene>
    <name evidence="3" type="ORF">ACFQL9_13775</name>
</gene>
<dbReference type="EMBL" id="JBHTAH010000013">
    <property type="protein sequence ID" value="MFC7070716.1"/>
    <property type="molecule type" value="Genomic_DNA"/>
</dbReference>
<evidence type="ECO:0000313" key="3">
    <source>
        <dbReference type="EMBL" id="MFC7070716.1"/>
    </source>
</evidence>
<dbReference type="PANTHER" id="PTHR40699">
    <property type="entry name" value="UPF0179 PROTEIN MJ1627"/>
    <property type="match status" value="1"/>
</dbReference>
<keyword evidence="4" id="KW-1185">Reference proteome</keyword>
<evidence type="ECO:0000256" key="2">
    <source>
        <dbReference type="HAMAP-Rule" id="MF_00498"/>
    </source>
</evidence>
<protein>
    <recommendedName>
        <fullName evidence="2">UPF0179 protein ACFQL9_13775</fullName>
    </recommendedName>
</protein>
<dbReference type="Proteomes" id="UP001596461">
    <property type="component" value="Unassembled WGS sequence"/>
</dbReference>